<evidence type="ECO:0000256" key="4">
    <source>
        <dbReference type="SAM" id="SignalP"/>
    </source>
</evidence>
<gene>
    <name evidence="7" type="ORF">Tsubulata_010040</name>
</gene>
<dbReference type="InterPro" id="IPR036908">
    <property type="entry name" value="RlpA-like_sf"/>
</dbReference>
<sequence length="267" mass="28485">MAAACLPRKCLIISLTLLFLFQTLSLISCRSFNSTILKGKYNYPTWAPAVATWYGDPYGAGSEGGACGFGKDVSGPKFAKMVSAGGPSLYLDGKGCGACYQVKCSSNPSCSWKPVTVVITDSCPGCPEAVHFDLSGTAFGALAKPGQDNALRNAGIIQIQYQRVPCNYPGNSLTFHIDSGANPYYFAVIVEYVNGDGELAALELKEASGNAWLPMQRSWGEDWKLNSGAPLRGPLSLKLTTDSGGTIEAIDAIPANWQPGQYYKFPH</sequence>
<protein>
    <submittedName>
        <fullName evidence="7">Uncharacterized protein</fullName>
    </submittedName>
</protein>
<evidence type="ECO:0000259" key="5">
    <source>
        <dbReference type="PROSITE" id="PS50842"/>
    </source>
</evidence>
<dbReference type="PROSITE" id="PS50842">
    <property type="entry name" value="EXPANSIN_EG45"/>
    <property type="match status" value="1"/>
</dbReference>
<dbReference type="InterPro" id="IPR005795">
    <property type="entry name" value="LolPI"/>
</dbReference>
<keyword evidence="4" id="KW-0732">Signal</keyword>
<feature type="chain" id="PRO_5040260610" evidence="4">
    <location>
        <begin position="30"/>
        <end position="267"/>
    </location>
</feature>
<dbReference type="CDD" id="cd22275">
    <property type="entry name" value="DPBB_EXPB_N"/>
    <property type="match status" value="1"/>
</dbReference>
<dbReference type="Proteomes" id="UP001141552">
    <property type="component" value="Unassembled WGS sequence"/>
</dbReference>
<comment type="similarity">
    <text evidence="3">Belongs to the expansin family.</text>
</comment>
<organism evidence="7 8">
    <name type="scientific">Turnera subulata</name>
    <dbReference type="NCBI Taxonomy" id="218843"/>
    <lineage>
        <taxon>Eukaryota</taxon>
        <taxon>Viridiplantae</taxon>
        <taxon>Streptophyta</taxon>
        <taxon>Embryophyta</taxon>
        <taxon>Tracheophyta</taxon>
        <taxon>Spermatophyta</taxon>
        <taxon>Magnoliopsida</taxon>
        <taxon>eudicotyledons</taxon>
        <taxon>Gunneridae</taxon>
        <taxon>Pentapetalae</taxon>
        <taxon>rosids</taxon>
        <taxon>fabids</taxon>
        <taxon>Malpighiales</taxon>
        <taxon>Passifloraceae</taxon>
        <taxon>Turnera</taxon>
    </lineage>
</organism>
<dbReference type="PRINTS" id="PR01225">
    <property type="entry name" value="EXPANSNFAMLY"/>
</dbReference>
<dbReference type="AlphaFoldDB" id="A0A9Q0G028"/>
<evidence type="ECO:0000313" key="7">
    <source>
        <dbReference type="EMBL" id="KAJ4839825.1"/>
    </source>
</evidence>
<dbReference type="PANTHER" id="PTHR31692:SF56">
    <property type="entry name" value="EXPANSIN-B2-RELATED"/>
    <property type="match status" value="1"/>
</dbReference>
<evidence type="ECO:0000313" key="8">
    <source>
        <dbReference type="Proteomes" id="UP001141552"/>
    </source>
</evidence>
<comment type="caution">
    <text evidence="7">The sequence shown here is derived from an EMBL/GenBank/DDBJ whole genome shotgun (WGS) entry which is preliminary data.</text>
</comment>
<dbReference type="GO" id="GO:0005576">
    <property type="term" value="C:extracellular region"/>
    <property type="evidence" value="ECO:0007669"/>
    <property type="project" value="UniProtKB-SubCell"/>
</dbReference>
<accession>A0A9Q0G028</accession>
<feature type="signal peptide" evidence="4">
    <location>
        <begin position="1"/>
        <end position="29"/>
    </location>
</feature>
<proteinExistence type="inferred from homology"/>
<dbReference type="OrthoDB" id="406505at2759"/>
<evidence type="ECO:0000256" key="1">
    <source>
        <dbReference type="ARBA" id="ARBA00004613"/>
    </source>
</evidence>
<dbReference type="InterPro" id="IPR009009">
    <property type="entry name" value="RlpA-like_DPBB"/>
</dbReference>
<reference evidence="7" key="2">
    <citation type="journal article" date="2023" name="Plants (Basel)">
        <title>Annotation of the Turnera subulata (Passifloraceae) Draft Genome Reveals the S-Locus Evolved after the Divergence of Turneroideae from Passifloroideae in a Stepwise Manner.</title>
        <authorList>
            <person name="Henning P.M."/>
            <person name="Roalson E.H."/>
            <person name="Mir W."/>
            <person name="McCubbin A.G."/>
            <person name="Shore J.S."/>
        </authorList>
    </citation>
    <scope>NUCLEOTIDE SEQUENCE</scope>
    <source>
        <strain evidence="7">F60SS</strain>
    </source>
</reference>
<dbReference type="Pfam" id="PF03330">
    <property type="entry name" value="DPBB_1"/>
    <property type="match status" value="1"/>
</dbReference>
<feature type="domain" description="Expansin-like CBD" evidence="6">
    <location>
        <begin position="184"/>
        <end position="265"/>
    </location>
</feature>
<dbReference type="Pfam" id="PF01357">
    <property type="entry name" value="Expansin_C"/>
    <property type="match status" value="1"/>
</dbReference>
<dbReference type="PROSITE" id="PS50843">
    <property type="entry name" value="EXPANSIN_CBD"/>
    <property type="match status" value="1"/>
</dbReference>
<dbReference type="Gene3D" id="2.40.40.10">
    <property type="entry name" value="RlpA-like domain"/>
    <property type="match status" value="1"/>
</dbReference>
<dbReference type="EMBL" id="JAKUCV010003182">
    <property type="protein sequence ID" value="KAJ4839825.1"/>
    <property type="molecule type" value="Genomic_DNA"/>
</dbReference>
<dbReference type="InterPro" id="IPR036749">
    <property type="entry name" value="Expansin_CBD_sf"/>
</dbReference>
<dbReference type="SMART" id="SM00837">
    <property type="entry name" value="DPBB_1"/>
    <property type="match status" value="1"/>
</dbReference>
<dbReference type="PRINTS" id="PR00829">
    <property type="entry name" value="LOLP1ALLERGN"/>
</dbReference>
<keyword evidence="8" id="KW-1185">Reference proteome</keyword>
<keyword evidence="2" id="KW-0964">Secreted</keyword>
<dbReference type="InterPro" id="IPR007117">
    <property type="entry name" value="Expansin_CBD"/>
</dbReference>
<dbReference type="SUPFAM" id="SSF49590">
    <property type="entry name" value="PHL pollen allergen"/>
    <property type="match status" value="1"/>
</dbReference>
<dbReference type="Gene3D" id="2.60.40.760">
    <property type="entry name" value="Expansin, cellulose-binding-like domain"/>
    <property type="match status" value="1"/>
</dbReference>
<dbReference type="GO" id="GO:0009653">
    <property type="term" value="P:anatomical structure morphogenesis"/>
    <property type="evidence" value="ECO:0007669"/>
    <property type="project" value="UniProtKB-ARBA"/>
</dbReference>
<evidence type="ECO:0000259" key="6">
    <source>
        <dbReference type="PROSITE" id="PS50843"/>
    </source>
</evidence>
<reference evidence="7" key="1">
    <citation type="submission" date="2022-02" db="EMBL/GenBank/DDBJ databases">
        <authorList>
            <person name="Henning P.M."/>
            <person name="McCubbin A.G."/>
            <person name="Shore J.S."/>
        </authorList>
    </citation>
    <scope>NUCLEOTIDE SEQUENCE</scope>
    <source>
        <strain evidence="7">F60SS</strain>
        <tissue evidence="7">Leaves</tissue>
    </source>
</reference>
<dbReference type="SUPFAM" id="SSF50685">
    <property type="entry name" value="Barwin-like endoglucanases"/>
    <property type="match status" value="1"/>
</dbReference>
<evidence type="ECO:0000256" key="3">
    <source>
        <dbReference type="RuleBase" id="RU003460"/>
    </source>
</evidence>
<dbReference type="InterPro" id="IPR007112">
    <property type="entry name" value="Expansin/allergen_DPBB_dom"/>
</dbReference>
<dbReference type="PANTHER" id="PTHR31692">
    <property type="entry name" value="EXPANSIN-B3"/>
    <property type="match status" value="1"/>
</dbReference>
<name>A0A9Q0G028_9ROSI</name>
<feature type="domain" description="Expansin-like EG45" evidence="5">
    <location>
        <begin position="64"/>
        <end position="171"/>
    </location>
</feature>
<dbReference type="InterPro" id="IPR007118">
    <property type="entry name" value="Expan_Lol_pI"/>
</dbReference>
<comment type="subcellular location">
    <subcellularLocation>
        <location evidence="1">Secreted</location>
    </subcellularLocation>
</comment>
<evidence type="ECO:0000256" key="2">
    <source>
        <dbReference type="ARBA" id="ARBA00022525"/>
    </source>
</evidence>